<dbReference type="EMBL" id="ANNX02000038">
    <property type="protein sequence ID" value="KYC38812.1"/>
    <property type="molecule type" value="Genomic_DNA"/>
</dbReference>
<proteinExistence type="predicted"/>
<comment type="caution">
    <text evidence="1">The sequence shown here is derived from an EMBL/GenBank/DDBJ whole genome shotgun (WGS) entry which is preliminary data.</text>
</comment>
<evidence type="ECO:0000313" key="2">
    <source>
        <dbReference type="Proteomes" id="UP000076925"/>
    </source>
</evidence>
<organism evidence="1 2">
    <name type="scientific">Scytonema hofmannii PCC 7110</name>
    <dbReference type="NCBI Taxonomy" id="128403"/>
    <lineage>
        <taxon>Bacteria</taxon>
        <taxon>Bacillati</taxon>
        <taxon>Cyanobacteriota</taxon>
        <taxon>Cyanophyceae</taxon>
        <taxon>Nostocales</taxon>
        <taxon>Scytonemataceae</taxon>
        <taxon>Scytonema</taxon>
    </lineage>
</organism>
<accession>A0A139X2G2</accession>
<name>A0A139X2G2_9CYAN</name>
<protein>
    <recommendedName>
        <fullName evidence="3">Dihydroneopterin aldolase</fullName>
    </recommendedName>
</protein>
<dbReference type="RefSeq" id="WP_017743394.1">
    <property type="nucleotide sequence ID" value="NZ_KQ976354.1"/>
</dbReference>
<evidence type="ECO:0000313" key="1">
    <source>
        <dbReference type="EMBL" id="KYC38812.1"/>
    </source>
</evidence>
<dbReference type="AlphaFoldDB" id="A0A139X2G2"/>
<dbReference type="Proteomes" id="UP000076925">
    <property type="component" value="Unassembled WGS sequence"/>
</dbReference>
<evidence type="ECO:0008006" key="3">
    <source>
        <dbReference type="Google" id="ProtNLM"/>
    </source>
</evidence>
<dbReference type="STRING" id="128403.WA1_35005"/>
<gene>
    <name evidence="1" type="ORF">WA1_35005</name>
</gene>
<sequence>MLDFGIVSFLPNIIIFSNFTKEYLQETKSQPKVEINAELREMTEDFDFQLENYTIFHHGFTHNININVQYQYVKGIENGQYPDFLKLEQDIKQFLVNYPNETDFWEIINKELAKMLLVKYPQLSSITLKIHVQPDVKVTRPRSSTVTLTRYQQ</sequence>
<reference evidence="1 2" key="1">
    <citation type="journal article" date="2013" name="Genome Biol. Evol.">
        <title>Genomes of Stigonematalean cyanobacteria (subsection V) and the evolution of oxygenic photosynthesis from prokaryotes to plastids.</title>
        <authorList>
            <person name="Dagan T."/>
            <person name="Roettger M."/>
            <person name="Stucken K."/>
            <person name="Landan G."/>
            <person name="Koch R."/>
            <person name="Major P."/>
            <person name="Gould S.B."/>
            <person name="Goremykin V.V."/>
            <person name="Rippka R."/>
            <person name="Tandeau de Marsac N."/>
            <person name="Gugger M."/>
            <person name="Lockhart P.J."/>
            <person name="Allen J.F."/>
            <person name="Brune I."/>
            <person name="Maus I."/>
            <person name="Puhler A."/>
            <person name="Martin W.F."/>
        </authorList>
    </citation>
    <scope>NUCLEOTIDE SEQUENCE [LARGE SCALE GENOMIC DNA]</scope>
    <source>
        <strain evidence="1 2">PCC 7110</strain>
    </source>
</reference>
<keyword evidence="2" id="KW-1185">Reference proteome</keyword>
<dbReference type="OrthoDB" id="505353at2"/>